<sequence>MAHRQTVKRLGWIIGGLSASCFTIPALASPASVGETGINAQKLREPPYNLTGRKIAIGQVEIGRPGLFGIDKSVSWNPAIALERVFFRNEPAKVNTDVDSHAAMVASVMISGDKTLPGVAPGARLYSSASGSPVEGGQPEECLSAQHIALQNGGDVRAINFSFGEPLQRDPRPEATLDGNALLTQCIDWSARTHDVLYVVAGNQGSGGIPIPTDNFNGINVAYTTQRDGVFSKVDFANLSALPVGIGRRLITREINVGPRRSINLSAPGSKIAVYELDGKIVEVSGTSFAAPHITASVALLQEFGDRQLQSKQPNWSTDSRRNQVMRAVLLNSADKIKDNGDGLRLGMTRTVLGKNSLNWLESDAYKDPKIPLDIQMGTGHLNAFRAYEQFSPGQWSPEAVVPSMGWDYRTVEEKASQDYVLEQPLKAGSFVSLTLAWERLVDLDDKNKNNAFDVGESFRDRGLNNLDLYLVPADDDGTNKTVCSSVSEVDSVEHIFCPVPTAGRYKIRVQYRQQVNEASQPYALAWWTVPAN</sequence>
<gene>
    <name evidence="7" type="ORF">KME25_17620</name>
</gene>
<dbReference type="GO" id="GO:0004252">
    <property type="term" value="F:serine-type endopeptidase activity"/>
    <property type="evidence" value="ECO:0007669"/>
    <property type="project" value="InterPro"/>
</dbReference>
<feature type="signal peptide" evidence="5">
    <location>
        <begin position="1"/>
        <end position="28"/>
    </location>
</feature>
<comment type="similarity">
    <text evidence="4">Belongs to the peptidase S8 family.</text>
</comment>
<evidence type="ECO:0000313" key="7">
    <source>
        <dbReference type="EMBL" id="MBW4546242.1"/>
    </source>
</evidence>
<dbReference type="PROSITE" id="PS51257">
    <property type="entry name" value="PROKAR_LIPOPROTEIN"/>
    <property type="match status" value="1"/>
</dbReference>
<dbReference type="SUPFAM" id="SSF52743">
    <property type="entry name" value="Subtilisin-like"/>
    <property type="match status" value="1"/>
</dbReference>
<dbReference type="Gene3D" id="3.40.50.200">
    <property type="entry name" value="Peptidase S8/S53 domain"/>
    <property type="match status" value="1"/>
</dbReference>
<dbReference type="InterPro" id="IPR023828">
    <property type="entry name" value="Peptidase_S8_Ser-AS"/>
</dbReference>
<dbReference type="InterPro" id="IPR036852">
    <property type="entry name" value="Peptidase_S8/S53_dom_sf"/>
</dbReference>
<organism evidence="7 8">
    <name type="scientific">Symplocastrum torsivum CPER-KK1</name>
    <dbReference type="NCBI Taxonomy" id="450513"/>
    <lineage>
        <taxon>Bacteria</taxon>
        <taxon>Bacillati</taxon>
        <taxon>Cyanobacteriota</taxon>
        <taxon>Cyanophyceae</taxon>
        <taxon>Oscillatoriophycideae</taxon>
        <taxon>Oscillatoriales</taxon>
        <taxon>Microcoleaceae</taxon>
        <taxon>Symplocastrum</taxon>
    </lineage>
</organism>
<dbReference type="GO" id="GO:0006508">
    <property type="term" value="P:proteolysis"/>
    <property type="evidence" value="ECO:0007669"/>
    <property type="project" value="UniProtKB-KW"/>
</dbReference>
<dbReference type="InterPro" id="IPR000209">
    <property type="entry name" value="Peptidase_S8/S53_dom"/>
</dbReference>
<accession>A0A951PNF9</accession>
<evidence type="ECO:0000259" key="6">
    <source>
        <dbReference type="Pfam" id="PF00082"/>
    </source>
</evidence>
<evidence type="ECO:0000256" key="4">
    <source>
        <dbReference type="PROSITE-ProRule" id="PRU01240"/>
    </source>
</evidence>
<dbReference type="InterPro" id="IPR016625">
    <property type="entry name" value="UCP014872_subtilisin-rel"/>
</dbReference>
<dbReference type="SUPFAM" id="SSF49785">
    <property type="entry name" value="Galactose-binding domain-like"/>
    <property type="match status" value="1"/>
</dbReference>
<dbReference type="Pfam" id="PF00082">
    <property type="entry name" value="Peptidase_S8"/>
    <property type="match status" value="1"/>
</dbReference>
<keyword evidence="2" id="KW-0378">Hydrolase</keyword>
<reference evidence="7" key="1">
    <citation type="submission" date="2021-05" db="EMBL/GenBank/DDBJ databases">
        <authorList>
            <person name="Pietrasiak N."/>
            <person name="Ward R."/>
            <person name="Stajich J.E."/>
            <person name="Kurbessoian T."/>
        </authorList>
    </citation>
    <scope>NUCLEOTIDE SEQUENCE</scope>
    <source>
        <strain evidence="7">CPER-KK1</strain>
    </source>
</reference>
<protein>
    <submittedName>
        <fullName evidence="7">S8 family serine peptidase</fullName>
    </submittedName>
</protein>
<keyword evidence="5" id="KW-0732">Signal</keyword>
<evidence type="ECO:0000256" key="3">
    <source>
        <dbReference type="ARBA" id="ARBA00022825"/>
    </source>
</evidence>
<dbReference type="AlphaFoldDB" id="A0A951PNF9"/>
<name>A0A951PNF9_9CYAN</name>
<dbReference type="Proteomes" id="UP000753908">
    <property type="component" value="Unassembled WGS sequence"/>
</dbReference>
<dbReference type="PROSITE" id="PS51892">
    <property type="entry name" value="SUBTILASE"/>
    <property type="match status" value="1"/>
</dbReference>
<dbReference type="EMBL" id="JAHHIF010000022">
    <property type="protein sequence ID" value="MBW4546242.1"/>
    <property type="molecule type" value="Genomic_DNA"/>
</dbReference>
<feature type="chain" id="PRO_5037222709" evidence="5">
    <location>
        <begin position="29"/>
        <end position="533"/>
    </location>
</feature>
<evidence type="ECO:0000256" key="5">
    <source>
        <dbReference type="SAM" id="SignalP"/>
    </source>
</evidence>
<proteinExistence type="inferred from homology"/>
<keyword evidence="3" id="KW-0720">Serine protease</keyword>
<dbReference type="PROSITE" id="PS00138">
    <property type="entry name" value="SUBTILASE_SER"/>
    <property type="match status" value="1"/>
</dbReference>
<comment type="caution">
    <text evidence="7">The sequence shown here is derived from an EMBL/GenBank/DDBJ whole genome shotgun (WGS) entry which is preliminary data.</text>
</comment>
<evidence type="ECO:0000256" key="2">
    <source>
        <dbReference type="ARBA" id="ARBA00022801"/>
    </source>
</evidence>
<feature type="domain" description="Peptidase S8/S53" evidence="6">
    <location>
        <begin position="91"/>
        <end position="344"/>
    </location>
</feature>
<dbReference type="InterPro" id="IPR008979">
    <property type="entry name" value="Galactose-bd-like_sf"/>
</dbReference>
<comment type="caution">
    <text evidence="4">Lacks conserved residue(s) required for the propagation of feature annotation.</text>
</comment>
<evidence type="ECO:0000313" key="8">
    <source>
        <dbReference type="Proteomes" id="UP000753908"/>
    </source>
</evidence>
<keyword evidence="1" id="KW-0645">Protease</keyword>
<reference evidence="7" key="2">
    <citation type="journal article" date="2022" name="Microbiol. Resour. Announc.">
        <title>Metagenome Sequencing to Explore Phylogenomics of Terrestrial Cyanobacteria.</title>
        <authorList>
            <person name="Ward R.D."/>
            <person name="Stajich J.E."/>
            <person name="Johansen J.R."/>
            <person name="Huntemann M."/>
            <person name="Clum A."/>
            <person name="Foster B."/>
            <person name="Foster B."/>
            <person name="Roux S."/>
            <person name="Palaniappan K."/>
            <person name="Varghese N."/>
            <person name="Mukherjee S."/>
            <person name="Reddy T.B.K."/>
            <person name="Daum C."/>
            <person name="Copeland A."/>
            <person name="Chen I.A."/>
            <person name="Ivanova N.N."/>
            <person name="Kyrpides N.C."/>
            <person name="Shapiro N."/>
            <person name="Eloe-Fadrosh E.A."/>
            <person name="Pietrasiak N."/>
        </authorList>
    </citation>
    <scope>NUCLEOTIDE SEQUENCE</scope>
    <source>
        <strain evidence="7">CPER-KK1</strain>
    </source>
</reference>
<dbReference type="PIRSF" id="PIRSF014872">
    <property type="entry name" value="UCP014872"/>
    <property type="match status" value="1"/>
</dbReference>
<dbReference type="Gene3D" id="2.60.120.380">
    <property type="match status" value="1"/>
</dbReference>
<evidence type="ECO:0000256" key="1">
    <source>
        <dbReference type="ARBA" id="ARBA00022670"/>
    </source>
</evidence>